<evidence type="ECO:0000313" key="2">
    <source>
        <dbReference type="EMBL" id="MPN00300.1"/>
    </source>
</evidence>
<dbReference type="EMBL" id="VSSQ01046324">
    <property type="protein sequence ID" value="MPN00300.1"/>
    <property type="molecule type" value="Genomic_DNA"/>
</dbReference>
<evidence type="ECO:0000256" key="1">
    <source>
        <dbReference type="SAM" id="MobiDB-lite"/>
    </source>
</evidence>
<protein>
    <submittedName>
        <fullName evidence="2">Uncharacterized protein</fullName>
    </submittedName>
</protein>
<comment type="caution">
    <text evidence="2">The sequence shown here is derived from an EMBL/GenBank/DDBJ whole genome shotgun (WGS) entry which is preliminary data.</text>
</comment>
<reference evidence="2" key="1">
    <citation type="submission" date="2019-08" db="EMBL/GenBank/DDBJ databases">
        <authorList>
            <person name="Kucharzyk K."/>
            <person name="Murdoch R.W."/>
            <person name="Higgins S."/>
            <person name="Loffler F."/>
        </authorList>
    </citation>
    <scope>NUCLEOTIDE SEQUENCE</scope>
</reference>
<gene>
    <name evidence="2" type="ORF">SDC9_147494</name>
</gene>
<name>A0A645EG37_9ZZZZ</name>
<proteinExistence type="predicted"/>
<organism evidence="2">
    <name type="scientific">bioreactor metagenome</name>
    <dbReference type="NCBI Taxonomy" id="1076179"/>
    <lineage>
        <taxon>unclassified sequences</taxon>
        <taxon>metagenomes</taxon>
        <taxon>ecological metagenomes</taxon>
    </lineage>
</organism>
<dbReference type="AlphaFoldDB" id="A0A645EG37"/>
<feature type="region of interest" description="Disordered" evidence="1">
    <location>
        <begin position="20"/>
        <end position="58"/>
    </location>
</feature>
<accession>A0A645EG37</accession>
<sequence>MRKNIGKLPHLIKRAEEEAANAELQHHGDKKISPSNSALRNPANAGKAASMRQYAKKG</sequence>